<keyword evidence="7 9" id="KW-0413">Isomerase</keyword>
<comment type="caution">
    <text evidence="11">The sequence shown here is derived from an EMBL/GenBank/DDBJ whole genome shotgun (WGS) entry which is preliminary data.</text>
</comment>
<dbReference type="InterPro" id="IPR001653">
    <property type="entry name" value="DAP_epimerase_DapF"/>
</dbReference>
<dbReference type="InterPro" id="IPR018510">
    <property type="entry name" value="DAP_epimerase_AS"/>
</dbReference>
<sequence>MARDFFKMQGLGNDFVVFDAVARPVSLSSEQVRRIAHRRLGVGCDQILVLAAPRDRDSDFFYQVFNADGSEVSQCGNGARCVARLAVDAGHAADGPIRLGTRGGVMIAELAGEAGVKVNMGRPDFRPGSLPARFDQPAPGPVTLELDEQLVTLHLVSMGNPHAVIRVEDVERAPVSELGPRIENHPAFPERVNVGFLEVRGRDRARLRVWERGAGETLACGSGACAAMAAGRRAGWFDERVDMGLQGGNLVISFEGDGRPLWMQGPAEYVFKGSIRL</sequence>
<feature type="site" description="Could be important to modulate the pK values of the two catalytic cysteine residues" evidence="9">
    <location>
        <position position="162"/>
    </location>
</feature>
<evidence type="ECO:0000256" key="7">
    <source>
        <dbReference type="ARBA" id="ARBA00023235"/>
    </source>
</evidence>
<proteinExistence type="inferred from homology"/>
<dbReference type="PANTHER" id="PTHR31689:SF0">
    <property type="entry name" value="DIAMINOPIMELATE EPIMERASE"/>
    <property type="match status" value="1"/>
</dbReference>
<evidence type="ECO:0000256" key="5">
    <source>
        <dbReference type="ARBA" id="ARBA00022605"/>
    </source>
</evidence>
<comment type="subunit">
    <text evidence="9">Homodimer.</text>
</comment>
<evidence type="ECO:0000256" key="9">
    <source>
        <dbReference type="HAMAP-Rule" id="MF_00197"/>
    </source>
</evidence>
<feature type="binding site" evidence="9">
    <location>
        <position position="66"/>
    </location>
    <ligand>
        <name>substrate</name>
    </ligand>
</feature>
<feature type="binding site" evidence="9">
    <location>
        <position position="160"/>
    </location>
    <ligand>
        <name>substrate</name>
    </ligand>
</feature>
<evidence type="ECO:0000256" key="6">
    <source>
        <dbReference type="ARBA" id="ARBA00023154"/>
    </source>
</evidence>
<keyword evidence="4 9" id="KW-0963">Cytoplasm</keyword>
<keyword evidence="6 9" id="KW-0457">Lysine biosynthesis</keyword>
<comment type="similarity">
    <text evidence="2 9">Belongs to the diaminopimelate epimerase family.</text>
</comment>
<comment type="subcellular location">
    <subcellularLocation>
        <location evidence="9">Cytoplasm</location>
    </subcellularLocation>
</comment>
<feature type="active site" description="Proton acceptor" evidence="9">
    <location>
        <position position="220"/>
    </location>
</feature>
<dbReference type="Gene3D" id="3.10.310.10">
    <property type="entry name" value="Diaminopimelate Epimerase, Chain A, domain 1"/>
    <property type="match status" value="2"/>
</dbReference>
<feature type="binding site" evidence="9">
    <location>
        <begin position="211"/>
        <end position="212"/>
    </location>
    <ligand>
        <name>substrate</name>
    </ligand>
</feature>
<protein>
    <recommendedName>
        <fullName evidence="3 9">Diaminopimelate epimerase</fullName>
        <shortName evidence="9">DAP epimerase</shortName>
        <ecNumber evidence="3 9">5.1.1.7</ecNumber>
    </recommendedName>
    <alternativeName>
        <fullName evidence="9">PLP-independent amino acid racemase</fullName>
    </alternativeName>
</protein>
<keyword evidence="5 9" id="KW-0028">Amino-acid biosynthesis</keyword>
<evidence type="ECO:0000256" key="8">
    <source>
        <dbReference type="ARBA" id="ARBA00051712"/>
    </source>
</evidence>
<keyword evidence="12" id="KW-1185">Reference proteome</keyword>
<dbReference type="Proteomes" id="UP001302316">
    <property type="component" value="Unassembled WGS sequence"/>
</dbReference>
<evidence type="ECO:0000256" key="3">
    <source>
        <dbReference type="ARBA" id="ARBA00013080"/>
    </source>
</evidence>
<accession>A0AAP6JF44</accession>
<organism evidence="11 12">
    <name type="scientific">Natronospira elongata</name>
    <dbReference type="NCBI Taxonomy" id="3110268"/>
    <lineage>
        <taxon>Bacteria</taxon>
        <taxon>Pseudomonadati</taxon>
        <taxon>Pseudomonadota</taxon>
        <taxon>Gammaproteobacteria</taxon>
        <taxon>Natronospirales</taxon>
        <taxon>Natronospiraceae</taxon>
        <taxon>Natronospira</taxon>
    </lineage>
</organism>
<dbReference type="HAMAP" id="MF_00197">
    <property type="entry name" value="DAP_epimerase"/>
    <property type="match status" value="1"/>
</dbReference>
<evidence type="ECO:0000256" key="4">
    <source>
        <dbReference type="ARBA" id="ARBA00022490"/>
    </source>
</evidence>
<dbReference type="GO" id="GO:0008837">
    <property type="term" value="F:diaminopimelate epimerase activity"/>
    <property type="evidence" value="ECO:0007669"/>
    <property type="project" value="UniProtKB-UniRule"/>
</dbReference>
<feature type="site" description="Important for dimerization" evidence="9">
    <location>
        <position position="271"/>
    </location>
</feature>
<feature type="binding site" evidence="9">
    <location>
        <position position="13"/>
    </location>
    <ligand>
        <name>substrate</name>
    </ligand>
</feature>
<dbReference type="EC" id="5.1.1.7" evidence="3 9"/>
<gene>
    <name evidence="9 11" type="primary">dapF</name>
    <name evidence="11" type="ORF">VCB98_04000</name>
</gene>
<name>A0AAP6JF44_9GAMM</name>
<comment type="pathway">
    <text evidence="1 9">Amino-acid biosynthesis; L-lysine biosynthesis via DAP pathway; DL-2,6-diaminopimelate from LL-2,6-diaminopimelate: step 1/1.</text>
</comment>
<feature type="active site" description="Proton donor" evidence="9">
    <location>
        <position position="75"/>
    </location>
</feature>
<dbReference type="GO" id="GO:0005829">
    <property type="term" value="C:cytosol"/>
    <property type="evidence" value="ECO:0007669"/>
    <property type="project" value="TreeGrafter"/>
</dbReference>
<evidence type="ECO:0000256" key="2">
    <source>
        <dbReference type="ARBA" id="ARBA00010219"/>
    </source>
</evidence>
<evidence type="ECO:0000313" key="11">
    <source>
        <dbReference type="EMBL" id="MEA5444979.1"/>
    </source>
</evidence>
<feature type="site" description="Could be important to modulate the pK values of the two catalytic cysteine residues" evidence="9">
    <location>
        <position position="211"/>
    </location>
</feature>
<dbReference type="AlphaFoldDB" id="A0AAP6JF44"/>
<dbReference type="EMBL" id="JAYGII010000005">
    <property type="protein sequence ID" value="MEA5444979.1"/>
    <property type="molecule type" value="Genomic_DNA"/>
</dbReference>
<evidence type="ECO:0000256" key="10">
    <source>
        <dbReference type="PROSITE-ProRule" id="PRU10125"/>
    </source>
</evidence>
<comment type="function">
    <text evidence="9">Catalyzes the stereoinversion of LL-2,6-diaminopimelate (L,L-DAP) to meso-diaminopimelate (meso-DAP), a precursor of L-lysine and an essential component of the bacterial peptidoglycan.</text>
</comment>
<feature type="binding site" evidence="9">
    <location>
        <begin position="221"/>
        <end position="222"/>
    </location>
    <ligand>
        <name>substrate</name>
    </ligand>
</feature>
<evidence type="ECO:0000256" key="1">
    <source>
        <dbReference type="ARBA" id="ARBA00005196"/>
    </source>
</evidence>
<feature type="binding site" evidence="9">
    <location>
        <position position="46"/>
    </location>
    <ligand>
        <name>substrate</name>
    </ligand>
</feature>
<feature type="binding site" evidence="9">
    <location>
        <position position="193"/>
    </location>
    <ligand>
        <name>substrate</name>
    </ligand>
</feature>
<dbReference type="GO" id="GO:0009089">
    <property type="term" value="P:lysine biosynthetic process via diaminopimelate"/>
    <property type="evidence" value="ECO:0007669"/>
    <property type="project" value="UniProtKB-UniRule"/>
</dbReference>
<dbReference type="PROSITE" id="PS01326">
    <property type="entry name" value="DAP_EPIMERASE"/>
    <property type="match status" value="1"/>
</dbReference>
<dbReference type="SUPFAM" id="SSF54506">
    <property type="entry name" value="Diaminopimelate epimerase-like"/>
    <property type="match status" value="2"/>
</dbReference>
<evidence type="ECO:0000313" key="12">
    <source>
        <dbReference type="Proteomes" id="UP001302316"/>
    </source>
</evidence>
<dbReference type="PANTHER" id="PTHR31689">
    <property type="entry name" value="DIAMINOPIMELATE EPIMERASE, CHLOROPLASTIC"/>
    <property type="match status" value="1"/>
</dbReference>
<feature type="binding site" evidence="9">
    <location>
        <begin position="76"/>
        <end position="77"/>
    </location>
    <ligand>
        <name>substrate</name>
    </ligand>
</feature>
<comment type="catalytic activity">
    <reaction evidence="8 9">
        <text>(2S,6S)-2,6-diaminopimelate = meso-2,6-diaminopimelate</text>
        <dbReference type="Rhea" id="RHEA:15393"/>
        <dbReference type="ChEBI" id="CHEBI:57609"/>
        <dbReference type="ChEBI" id="CHEBI:57791"/>
        <dbReference type="EC" id="5.1.1.7"/>
    </reaction>
</comment>
<feature type="active site" evidence="10">
    <location>
        <position position="75"/>
    </location>
</feature>
<dbReference type="NCBIfam" id="TIGR00652">
    <property type="entry name" value="DapF"/>
    <property type="match status" value="1"/>
</dbReference>
<dbReference type="Pfam" id="PF01678">
    <property type="entry name" value="DAP_epimerase"/>
    <property type="match status" value="2"/>
</dbReference>
<dbReference type="FunFam" id="3.10.310.10:FF:000001">
    <property type="entry name" value="Diaminopimelate epimerase"/>
    <property type="match status" value="1"/>
</dbReference>
<reference evidence="11 12" key="1">
    <citation type="submission" date="2023-12" db="EMBL/GenBank/DDBJ databases">
        <title>Whole-genome sequencing of halo(alkali)philic microorganisms from hypersaline lakes.</title>
        <authorList>
            <person name="Sorokin D.Y."/>
            <person name="Merkel A.Y."/>
            <person name="Messina E."/>
            <person name="Yakimov M."/>
        </authorList>
    </citation>
    <scope>NUCLEOTIDE SEQUENCE [LARGE SCALE GENOMIC DNA]</scope>
    <source>
        <strain evidence="11 12">AB-CW1</strain>
    </source>
</reference>